<accession>B0DVT1</accession>
<dbReference type="EMBL" id="DS547140">
    <property type="protein sequence ID" value="EDR01353.1"/>
    <property type="molecule type" value="Genomic_DNA"/>
</dbReference>
<sequence length="66" mass="7477">MQRTVGLHARTPAPVVWPVLGDDPVIRFFFEAFLSTLDCSSTNGSPNDNNLPPIRHFMRFRTCLES</sequence>
<gene>
    <name evidence="1" type="ORF">LACBIDRAFT_312247</name>
</gene>
<protein>
    <submittedName>
        <fullName evidence="1">Predicted protein</fullName>
    </submittedName>
</protein>
<dbReference type="OrthoDB" id="3091789at2759"/>
<proteinExistence type="predicted"/>
<dbReference type="RefSeq" id="XP_001888060.1">
    <property type="nucleotide sequence ID" value="XM_001888025.1"/>
</dbReference>
<name>B0DVT1_LACBS</name>
<evidence type="ECO:0000313" key="2">
    <source>
        <dbReference type="Proteomes" id="UP000001194"/>
    </source>
</evidence>
<dbReference type="KEGG" id="lbc:LACBIDRAFT_312247"/>
<dbReference type="HOGENOM" id="CLU_2996837_0_0_1"/>
<evidence type="ECO:0000313" key="1">
    <source>
        <dbReference type="EMBL" id="EDR01353.1"/>
    </source>
</evidence>
<dbReference type="AlphaFoldDB" id="B0DVT1"/>
<dbReference type="Proteomes" id="UP000001194">
    <property type="component" value="Unassembled WGS sequence"/>
</dbReference>
<dbReference type="GeneID" id="6083693"/>
<organism evidence="2">
    <name type="scientific">Laccaria bicolor (strain S238N-H82 / ATCC MYA-4686)</name>
    <name type="common">Bicoloured deceiver</name>
    <name type="synonym">Laccaria laccata var. bicolor</name>
    <dbReference type="NCBI Taxonomy" id="486041"/>
    <lineage>
        <taxon>Eukaryota</taxon>
        <taxon>Fungi</taxon>
        <taxon>Dikarya</taxon>
        <taxon>Basidiomycota</taxon>
        <taxon>Agaricomycotina</taxon>
        <taxon>Agaricomycetes</taxon>
        <taxon>Agaricomycetidae</taxon>
        <taxon>Agaricales</taxon>
        <taxon>Agaricineae</taxon>
        <taxon>Hydnangiaceae</taxon>
        <taxon>Laccaria</taxon>
    </lineage>
</organism>
<reference evidence="1 2" key="1">
    <citation type="journal article" date="2008" name="Nature">
        <title>The genome of Laccaria bicolor provides insights into mycorrhizal symbiosis.</title>
        <authorList>
            <person name="Martin F."/>
            <person name="Aerts A."/>
            <person name="Ahren D."/>
            <person name="Brun A."/>
            <person name="Danchin E.G.J."/>
            <person name="Duchaussoy F."/>
            <person name="Gibon J."/>
            <person name="Kohler A."/>
            <person name="Lindquist E."/>
            <person name="Pereda V."/>
            <person name="Salamov A."/>
            <person name="Shapiro H.J."/>
            <person name="Wuyts J."/>
            <person name="Blaudez D."/>
            <person name="Buee M."/>
            <person name="Brokstein P."/>
            <person name="Canbaeck B."/>
            <person name="Cohen D."/>
            <person name="Courty P.E."/>
            <person name="Coutinho P.M."/>
            <person name="Delaruelle C."/>
            <person name="Detter J.C."/>
            <person name="Deveau A."/>
            <person name="DiFazio S."/>
            <person name="Duplessis S."/>
            <person name="Fraissinet-Tachet L."/>
            <person name="Lucic E."/>
            <person name="Frey-Klett P."/>
            <person name="Fourrey C."/>
            <person name="Feussner I."/>
            <person name="Gay G."/>
            <person name="Grimwood J."/>
            <person name="Hoegger P.J."/>
            <person name="Jain P."/>
            <person name="Kilaru S."/>
            <person name="Labbe J."/>
            <person name="Lin Y.C."/>
            <person name="Legue V."/>
            <person name="Le Tacon F."/>
            <person name="Marmeisse R."/>
            <person name="Melayah D."/>
            <person name="Montanini B."/>
            <person name="Muratet M."/>
            <person name="Nehls U."/>
            <person name="Niculita-Hirzel H."/>
            <person name="Oudot-Le Secq M.P."/>
            <person name="Peter M."/>
            <person name="Quesneville H."/>
            <person name="Rajashekar B."/>
            <person name="Reich M."/>
            <person name="Rouhier N."/>
            <person name="Schmutz J."/>
            <person name="Yin T."/>
            <person name="Chalot M."/>
            <person name="Henrissat B."/>
            <person name="Kuees U."/>
            <person name="Lucas S."/>
            <person name="Van de Peer Y."/>
            <person name="Podila G.K."/>
            <person name="Polle A."/>
            <person name="Pukkila P.J."/>
            <person name="Richardson P.M."/>
            <person name="Rouze P."/>
            <person name="Sanders I.R."/>
            <person name="Stajich J.E."/>
            <person name="Tunlid A."/>
            <person name="Tuskan G."/>
            <person name="Grigoriev I.V."/>
        </authorList>
    </citation>
    <scope>NUCLEOTIDE SEQUENCE [LARGE SCALE GENOMIC DNA]</scope>
    <source>
        <strain evidence="2">S238N-H82 / ATCC MYA-4686</strain>
    </source>
</reference>
<keyword evidence="2" id="KW-1185">Reference proteome</keyword>
<dbReference type="InParanoid" id="B0DVT1"/>